<keyword evidence="1" id="KW-0805">Transcription regulation</keyword>
<keyword evidence="3" id="KW-0804">Transcription</keyword>
<evidence type="ECO:0000259" key="4">
    <source>
        <dbReference type="PROSITE" id="PS01124"/>
    </source>
</evidence>
<proteinExistence type="predicted"/>
<dbReference type="InterPro" id="IPR020449">
    <property type="entry name" value="Tscrpt_reg_AraC-type_HTH"/>
</dbReference>
<evidence type="ECO:0000256" key="3">
    <source>
        <dbReference type="ARBA" id="ARBA00023163"/>
    </source>
</evidence>
<dbReference type="PRINTS" id="PR00032">
    <property type="entry name" value="HTHARAC"/>
</dbReference>
<dbReference type="InterPro" id="IPR018062">
    <property type="entry name" value="HTH_AraC-typ_CS"/>
</dbReference>
<evidence type="ECO:0000313" key="5">
    <source>
        <dbReference type="EMBL" id="GAA0871155.1"/>
    </source>
</evidence>
<dbReference type="SMART" id="SM00342">
    <property type="entry name" value="HTH_ARAC"/>
    <property type="match status" value="1"/>
</dbReference>
<keyword evidence="6" id="KW-1185">Reference proteome</keyword>
<protein>
    <recommendedName>
        <fullName evidence="4">HTH araC/xylS-type domain-containing protein</fullName>
    </recommendedName>
</protein>
<dbReference type="InterPro" id="IPR018060">
    <property type="entry name" value="HTH_AraC"/>
</dbReference>
<organism evidence="5 6">
    <name type="scientific">Gangjinia marincola</name>
    <dbReference type="NCBI Taxonomy" id="578463"/>
    <lineage>
        <taxon>Bacteria</taxon>
        <taxon>Pseudomonadati</taxon>
        <taxon>Bacteroidota</taxon>
        <taxon>Flavobacteriia</taxon>
        <taxon>Flavobacteriales</taxon>
        <taxon>Flavobacteriaceae</taxon>
        <taxon>Gangjinia</taxon>
    </lineage>
</organism>
<dbReference type="Pfam" id="PF12833">
    <property type="entry name" value="HTH_18"/>
    <property type="match status" value="1"/>
</dbReference>
<dbReference type="PROSITE" id="PS00041">
    <property type="entry name" value="HTH_ARAC_FAMILY_1"/>
    <property type="match status" value="1"/>
</dbReference>
<dbReference type="SUPFAM" id="SSF46689">
    <property type="entry name" value="Homeodomain-like"/>
    <property type="match status" value="1"/>
</dbReference>
<dbReference type="PROSITE" id="PS01124">
    <property type="entry name" value="HTH_ARAC_FAMILY_2"/>
    <property type="match status" value="1"/>
</dbReference>
<dbReference type="EMBL" id="BAAAFG010000001">
    <property type="protein sequence ID" value="GAA0871155.1"/>
    <property type="molecule type" value="Genomic_DNA"/>
</dbReference>
<evidence type="ECO:0000256" key="2">
    <source>
        <dbReference type="ARBA" id="ARBA00023125"/>
    </source>
</evidence>
<dbReference type="InterPro" id="IPR009057">
    <property type="entry name" value="Homeodomain-like_sf"/>
</dbReference>
<feature type="domain" description="HTH araC/xylS-type" evidence="4">
    <location>
        <begin position="19"/>
        <end position="120"/>
    </location>
</feature>
<name>A0ABN1MDI1_9FLAO</name>
<dbReference type="Proteomes" id="UP001500507">
    <property type="component" value="Unassembled WGS sequence"/>
</dbReference>
<dbReference type="Gene3D" id="1.10.10.60">
    <property type="entry name" value="Homeodomain-like"/>
    <property type="match status" value="2"/>
</dbReference>
<dbReference type="PANTHER" id="PTHR43280:SF2">
    <property type="entry name" value="HTH-TYPE TRANSCRIPTIONAL REGULATOR EXSA"/>
    <property type="match status" value="1"/>
</dbReference>
<evidence type="ECO:0000313" key="6">
    <source>
        <dbReference type="Proteomes" id="UP001500507"/>
    </source>
</evidence>
<sequence length="127" mass="14189">MSNTGVVRISDSDITIKFNQLLTDQKLFLDPKLSLEKLASMLTISPSYLSTMLNKDGSLSFNDAVNSYRISYAKDILLDSEFDQYTVIAIGLESGFNSKSAFYAAFKKFTGMSPSEYRRNSLRKKAG</sequence>
<gene>
    <name evidence="5" type="ORF">GCM10009117_03000</name>
</gene>
<keyword evidence="2" id="KW-0238">DNA-binding</keyword>
<accession>A0ABN1MDI1</accession>
<comment type="caution">
    <text evidence="5">The sequence shown here is derived from an EMBL/GenBank/DDBJ whole genome shotgun (WGS) entry which is preliminary data.</text>
</comment>
<dbReference type="PANTHER" id="PTHR43280">
    <property type="entry name" value="ARAC-FAMILY TRANSCRIPTIONAL REGULATOR"/>
    <property type="match status" value="1"/>
</dbReference>
<reference evidence="5 6" key="1">
    <citation type="journal article" date="2019" name="Int. J. Syst. Evol. Microbiol.">
        <title>The Global Catalogue of Microorganisms (GCM) 10K type strain sequencing project: providing services to taxonomists for standard genome sequencing and annotation.</title>
        <authorList>
            <consortium name="The Broad Institute Genomics Platform"/>
            <consortium name="The Broad Institute Genome Sequencing Center for Infectious Disease"/>
            <person name="Wu L."/>
            <person name="Ma J."/>
        </authorList>
    </citation>
    <scope>NUCLEOTIDE SEQUENCE [LARGE SCALE GENOMIC DNA]</scope>
    <source>
        <strain evidence="5 6">JCM 16082</strain>
    </source>
</reference>
<evidence type="ECO:0000256" key="1">
    <source>
        <dbReference type="ARBA" id="ARBA00023015"/>
    </source>
</evidence>